<evidence type="ECO:0000256" key="1">
    <source>
        <dbReference type="ARBA" id="ARBA00023125"/>
    </source>
</evidence>
<dbReference type="SUPFAM" id="SSF46785">
    <property type="entry name" value="Winged helix' DNA-binding domain"/>
    <property type="match status" value="1"/>
</dbReference>
<sequence length="152" mass="17918">MDKDLVHLVKEINRVDYETNLMLTDEFTSLLDETLTTKQAVFLSLLQTKGPLQTYELAKLMGTSASAVSQLVNRLEQEGYIKRTMSKKNRREVIIELDERGHLYFQKQEEIELAIIYKYYTKLNTEDLLQLKDMLLKLHFIISEEQEKNKRS</sequence>
<name>A0A0K9F7K3_9BACI</name>
<dbReference type="InterPro" id="IPR036390">
    <property type="entry name" value="WH_DNA-bd_sf"/>
</dbReference>
<dbReference type="RefSeq" id="WP_049667530.1">
    <property type="nucleotide sequence ID" value="NZ_LFXJ01000008.1"/>
</dbReference>
<gene>
    <name evidence="3" type="ORF">ACZ11_15990</name>
</gene>
<dbReference type="PANTHER" id="PTHR33164">
    <property type="entry name" value="TRANSCRIPTIONAL REGULATOR, MARR FAMILY"/>
    <property type="match status" value="1"/>
</dbReference>
<dbReference type="InterPro" id="IPR000835">
    <property type="entry name" value="HTH_MarR-typ"/>
</dbReference>
<keyword evidence="1" id="KW-0238">DNA-binding</keyword>
<dbReference type="PATRIC" id="fig|582475.4.peg.4267"/>
<dbReference type="Gene3D" id="1.10.10.10">
    <property type="entry name" value="Winged helix-like DNA-binding domain superfamily/Winged helix DNA-binding domain"/>
    <property type="match status" value="1"/>
</dbReference>
<evidence type="ECO:0000313" key="4">
    <source>
        <dbReference type="Proteomes" id="UP000037326"/>
    </source>
</evidence>
<accession>A0A0K9F7K3</accession>
<evidence type="ECO:0000259" key="2">
    <source>
        <dbReference type="PROSITE" id="PS50995"/>
    </source>
</evidence>
<dbReference type="GO" id="GO:0003677">
    <property type="term" value="F:DNA binding"/>
    <property type="evidence" value="ECO:0007669"/>
    <property type="project" value="UniProtKB-KW"/>
</dbReference>
<dbReference type="InterPro" id="IPR039422">
    <property type="entry name" value="MarR/SlyA-like"/>
</dbReference>
<dbReference type="SMART" id="SM00347">
    <property type="entry name" value="HTH_MARR"/>
    <property type="match status" value="1"/>
</dbReference>
<dbReference type="GO" id="GO:0006950">
    <property type="term" value="P:response to stress"/>
    <property type="evidence" value="ECO:0007669"/>
    <property type="project" value="TreeGrafter"/>
</dbReference>
<dbReference type="PANTHER" id="PTHR33164:SF43">
    <property type="entry name" value="HTH-TYPE TRANSCRIPTIONAL REPRESSOR YETL"/>
    <property type="match status" value="1"/>
</dbReference>
<dbReference type="InterPro" id="IPR036388">
    <property type="entry name" value="WH-like_DNA-bd_sf"/>
</dbReference>
<proteinExistence type="predicted"/>
<feature type="domain" description="HTH marR-type" evidence="2">
    <location>
        <begin position="1"/>
        <end position="140"/>
    </location>
</feature>
<dbReference type="EMBL" id="LFXJ01000008">
    <property type="protein sequence ID" value="KMY30202.1"/>
    <property type="molecule type" value="Genomic_DNA"/>
</dbReference>
<dbReference type="Proteomes" id="UP000037326">
    <property type="component" value="Unassembled WGS sequence"/>
</dbReference>
<comment type="caution">
    <text evidence="3">The sequence shown here is derived from an EMBL/GenBank/DDBJ whole genome shotgun (WGS) entry which is preliminary data.</text>
</comment>
<dbReference type="PROSITE" id="PS50995">
    <property type="entry name" value="HTH_MARR_2"/>
    <property type="match status" value="1"/>
</dbReference>
<reference evidence="4" key="1">
    <citation type="submission" date="2015-07" db="EMBL/GenBank/DDBJ databases">
        <authorList>
            <consortium name="Consortium for Microbial Forensics and Genomics (microFORGE)"/>
            <person name="Knight B.M."/>
            <person name="Roberts D.P."/>
            <person name="Lin D."/>
            <person name="Hari K."/>
            <person name="Fletcher J."/>
            <person name="Melcher U."/>
            <person name="Blagden T."/>
            <person name="Winegar R.A."/>
        </authorList>
    </citation>
    <scope>NUCLEOTIDE SEQUENCE [LARGE SCALE GENOMIC DNA]</scope>
    <source>
        <strain evidence="4">DSM 23493</strain>
    </source>
</reference>
<dbReference type="AlphaFoldDB" id="A0A0K9F7K3"/>
<dbReference type="OrthoDB" id="2355600at2"/>
<dbReference type="PRINTS" id="PR00598">
    <property type="entry name" value="HTHMARR"/>
</dbReference>
<evidence type="ECO:0000313" key="3">
    <source>
        <dbReference type="EMBL" id="KMY30202.1"/>
    </source>
</evidence>
<organism evidence="3 4">
    <name type="scientific">Lysinibacillus xylanilyticus</name>
    <dbReference type="NCBI Taxonomy" id="582475"/>
    <lineage>
        <taxon>Bacteria</taxon>
        <taxon>Bacillati</taxon>
        <taxon>Bacillota</taxon>
        <taxon>Bacilli</taxon>
        <taxon>Bacillales</taxon>
        <taxon>Bacillaceae</taxon>
        <taxon>Lysinibacillus</taxon>
    </lineage>
</organism>
<protein>
    <submittedName>
        <fullName evidence="3">MarR family transcriptional regulator</fullName>
    </submittedName>
</protein>
<dbReference type="GeneID" id="96599730"/>
<dbReference type="GO" id="GO:0003700">
    <property type="term" value="F:DNA-binding transcription factor activity"/>
    <property type="evidence" value="ECO:0007669"/>
    <property type="project" value="InterPro"/>
</dbReference>
<dbReference type="Pfam" id="PF01047">
    <property type="entry name" value="MarR"/>
    <property type="match status" value="1"/>
</dbReference>